<dbReference type="Gene3D" id="3.40.50.1240">
    <property type="entry name" value="Phosphoglycerate mutase-like"/>
    <property type="match status" value="1"/>
</dbReference>
<sequence>MSPIVHCVRHAQGVHNLSHASHHLPDPDLTPLGEEQARELAASFSSSRNIQLILASPLRRTIQTALLAFPGMQVVAWPDLQEASDLICDTGSDLLNIKAEFEKSPVDLSLVEPGWHIKQGKWAPVAARLLERAQSARQWLSQRPEKEIVVVSHGCFLHFLTNDWVNAVNSHATGWTNTEFRSFTFAHEEEKTPALCETIESRERRGLGPVSPTEKQQLELQQTTLETWIKWGVILA</sequence>
<accession>A0A9X0B521</accession>
<dbReference type="RefSeq" id="XP_056486257.1">
    <property type="nucleotide sequence ID" value="XM_056635637.1"/>
</dbReference>
<dbReference type="GeneID" id="81374617"/>
<evidence type="ECO:0000313" key="2">
    <source>
        <dbReference type="Proteomes" id="UP001147747"/>
    </source>
</evidence>
<dbReference type="SUPFAM" id="SSF53254">
    <property type="entry name" value="Phosphoglycerate mutase-like"/>
    <property type="match status" value="1"/>
</dbReference>
<dbReference type="AlphaFoldDB" id="A0A9X0B521"/>
<dbReference type="InterPro" id="IPR050275">
    <property type="entry name" value="PGM_Phosphatase"/>
</dbReference>
<proteinExistence type="predicted"/>
<dbReference type="CDD" id="cd07067">
    <property type="entry name" value="HP_PGM_like"/>
    <property type="match status" value="1"/>
</dbReference>
<dbReference type="InterPro" id="IPR013078">
    <property type="entry name" value="His_Pase_superF_clade-1"/>
</dbReference>
<gene>
    <name evidence="1" type="ORF">N7509_011000</name>
</gene>
<protein>
    <submittedName>
        <fullName evidence="1">Uncharacterized protein</fullName>
    </submittedName>
</protein>
<dbReference type="SMART" id="SM00855">
    <property type="entry name" value="PGAM"/>
    <property type="match status" value="1"/>
</dbReference>
<dbReference type="Pfam" id="PF00300">
    <property type="entry name" value="His_Phos_1"/>
    <property type="match status" value="1"/>
</dbReference>
<evidence type="ECO:0000313" key="1">
    <source>
        <dbReference type="EMBL" id="KAJ5388459.1"/>
    </source>
</evidence>
<name>A0A9X0B521_9EURO</name>
<keyword evidence="2" id="KW-1185">Reference proteome</keyword>
<dbReference type="EMBL" id="JAPZBU010000009">
    <property type="protein sequence ID" value="KAJ5388459.1"/>
    <property type="molecule type" value="Genomic_DNA"/>
</dbReference>
<reference evidence="1" key="1">
    <citation type="submission" date="2022-12" db="EMBL/GenBank/DDBJ databases">
        <authorList>
            <person name="Petersen C."/>
        </authorList>
    </citation>
    <scope>NUCLEOTIDE SEQUENCE</scope>
    <source>
        <strain evidence="1">IBT 29677</strain>
    </source>
</reference>
<dbReference type="PANTHER" id="PTHR48100:SF54">
    <property type="entry name" value="PHOSPHATASE SPAC5H10.03-RELATED"/>
    <property type="match status" value="1"/>
</dbReference>
<dbReference type="OrthoDB" id="496981at2759"/>
<organism evidence="1 2">
    <name type="scientific">Penicillium cosmopolitanum</name>
    <dbReference type="NCBI Taxonomy" id="1131564"/>
    <lineage>
        <taxon>Eukaryota</taxon>
        <taxon>Fungi</taxon>
        <taxon>Dikarya</taxon>
        <taxon>Ascomycota</taxon>
        <taxon>Pezizomycotina</taxon>
        <taxon>Eurotiomycetes</taxon>
        <taxon>Eurotiomycetidae</taxon>
        <taxon>Eurotiales</taxon>
        <taxon>Aspergillaceae</taxon>
        <taxon>Penicillium</taxon>
    </lineage>
</organism>
<comment type="caution">
    <text evidence="1">The sequence shown here is derived from an EMBL/GenBank/DDBJ whole genome shotgun (WGS) entry which is preliminary data.</text>
</comment>
<reference evidence="1" key="2">
    <citation type="journal article" date="2023" name="IMA Fungus">
        <title>Comparative genomic study of the Penicillium genus elucidates a diverse pangenome and 15 lateral gene transfer events.</title>
        <authorList>
            <person name="Petersen C."/>
            <person name="Sorensen T."/>
            <person name="Nielsen M.R."/>
            <person name="Sondergaard T.E."/>
            <person name="Sorensen J.L."/>
            <person name="Fitzpatrick D.A."/>
            <person name="Frisvad J.C."/>
            <person name="Nielsen K.L."/>
        </authorList>
    </citation>
    <scope>NUCLEOTIDE SEQUENCE</scope>
    <source>
        <strain evidence="1">IBT 29677</strain>
    </source>
</reference>
<dbReference type="PANTHER" id="PTHR48100">
    <property type="entry name" value="BROAD-SPECIFICITY PHOSPHATASE YOR283W-RELATED"/>
    <property type="match status" value="1"/>
</dbReference>
<dbReference type="GO" id="GO:0016791">
    <property type="term" value="F:phosphatase activity"/>
    <property type="evidence" value="ECO:0007669"/>
    <property type="project" value="TreeGrafter"/>
</dbReference>
<dbReference type="InterPro" id="IPR029033">
    <property type="entry name" value="His_PPase_superfam"/>
</dbReference>
<dbReference type="GO" id="GO:0005737">
    <property type="term" value="C:cytoplasm"/>
    <property type="evidence" value="ECO:0007669"/>
    <property type="project" value="TreeGrafter"/>
</dbReference>
<dbReference type="Proteomes" id="UP001147747">
    <property type="component" value="Unassembled WGS sequence"/>
</dbReference>